<gene>
    <name evidence="11" type="primary">recG</name>
    <name evidence="11" type="ORF">ACFSGJ_19740</name>
</gene>
<dbReference type="InterPro" id="IPR001650">
    <property type="entry name" value="Helicase_C-like"/>
</dbReference>
<evidence type="ECO:0000256" key="1">
    <source>
        <dbReference type="ARBA" id="ARBA00022741"/>
    </source>
</evidence>
<dbReference type="InterPro" id="IPR033454">
    <property type="entry name" value="RecG_wedge"/>
</dbReference>
<dbReference type="PROSITE" id="PS51192">
    <property type="entry name" value="HELICASE_ATP_BIND_1"/>
    <property type="match status" value="1"/>
</dbReference>
<dbReference type="Pfam" id="PF00270">
    <property type="entry name" value="DEAD"/>
    <property type="match status" value="1"/>
</dbReference>
<protein>
    <recommendedName>
        <fullName evidence="8">Probable DNA 3'-5' helicase RecG</fullName>
    </recommendedName>
</protein>
<feature type="domain" description="Helicase ATP-binding" evidence="9">
    <location>
        <begin position="282"/>
        <end position="443"/>
    </location>
</feature>
<keyword evidence="5" id="KW-0067">ATP-binding</keyword>
<dbReference type="Pfam" id="PF17191">
    <property type="entry name" value="RecG_wedge"/>
    <property type="match status" value="1"/>
</dbReference>
<dbReference type="SMART" id="SM00487">
    <property type="entry name" value="DEXDc"/>
    <property type="match status" value="1"/>
</dbReference>
<accession>A0ABW4SAF1</accession>
<evidence type="ECO:0000313" key="11">
    <source>
        <dbReference type="EMBL" id="MFD1914441.1"/>
    </source>
</evidence>
<evidence type="ECO:0000256" key="5">
    <source>
        <dbReference type="ARBA" id="ARBA00022840"/>
    </source>
</evidence>
<evidence type="ECO:0000259" key="10">
    <source>
        <dbReference type="PROSITE" id="PS51194"/>
    </source>
</evidence>
<dbReference type="GO" id="GO:0003678">
    <property type="term" value="F:DNA helicase activity"/>
    <property type="evidence" value="ECO:0007669"/>
    <property type="project" value="UniProtKB-EC"/>
</dbReference>
<organism evidence="11 12">
    <name type="scientific">Halodurantibacterium flavum</name>
    <dbReference type="NCBI Taxonomy" id="1382802"/>
    <lineage>
        <taxon>Bacteria</taxon>
        <taxon>Pseudomonadati</taxon>
        <taxon>Pseudomonadota</taxon>
        <taxon>Alphaproteobacteria</taxon>
        <taxon>Rhodobacterales</taxon>
        <taxon>Paracoccaceae</taxon>
        <taxon>Halodurantibacterium</taxon>
    </lineage>
</organism>
<sequence>MAGRPEALFPLFAGLETLEGVGPRMAQHFAGLDITRPRDLLFTLPHAVIDRRLRQSIREIVPPAIATVEAEVVAHHPPRTKGKPYRIAMRDGGADFMLVYFHARSDYLMKLFPPGARRIVSGRVEQFDGLCQIAHPDHVLAPEELATLPDFEPVYPLTSGLTQKTVARAAASALARLPELPEWIDPALCAREGWPDWRAALRLAHQPQGNEGVSADHPARRRLAYDELFAHQLTMALARATRRRSAGRESRETGVLQAKVLASLPYAPTGAQRRAVAEIAADLAQPTRMNRLLQGDVGTGKTLVAFMALLIAVEAGGQGVIMAPTEILARQHLESLRPLAEAAGISMTLLTGRDKGAERARKLQALAEGQTDILVGTHAVFQKDVVFHDLRLAVIDEQHRFGVAQRLELGAKGNAVDVLVMTATPIPRSLALATHGDMDVSVLDEKPPGRTPVRTALVAAARLDEVVSHLARAIAEGRQAYWVCPLVEESELVALTAAEERFRHLRAALGEGRVDLVHGQMPPAEKDAAMARFVAGESSVLVATTVIEVGVNVPNASIMVIEGAETFGLAQLHQLRGRVGRGAAESTCLLIYDAPLSDTAERRLRILRETDDGFRIAEEDLAMRGAGDLIGTAQSGLPRFRIADLERQASLMALAQSDARKLLHDDPALTSPRGRAARHLLWLMEQDRGIRLISVG</sequence>
<dbReference type="EMBL" id="JBHUGH010000038">
    <property type="protein sequence ID" value="MFD1914441.1"/>
    <property type="molecule type" value="Genomic_DNA"/>
</dbReference>
<evidence type="ECO:0000259" key="9">
    <source>
        <dbReference type="PROSITE" id="PS51192"/>
    </source>
</evidence>
<dbReference type="InterPro" id="IPR011545">
    <property type="entry name" value="DEAD/DEAH_box_helicase_dom"/>
</dbReference>
<evidence type="ECO:0000313" key="12">
    <source>
        <dbReference type="Proteomes" id="UP001597353"/>
    </source>
</evidence>
<keyword evidence="6" id="KW-0238">DNA-binding</keyword>
<proteinExistence type="predicted"/>
<dbReference type="PANTHER" id="PTHR47964:SF1">
    <property type="entry name" value="ATP-DEPENDENT DNA HELICASE HOMOLOG RECG, CHLOROPLASTIC"/>
    <property type="match status" value="1"/>
</dbReference>
<keyword evidence="3 11" id="KW-0378">Hydrolase</keyword>
<keyword evidence="4 11" id="KW-0347">Helicase</keyword>
<dbReference type="PROSITE" id="PS51194">
    <property type="entry name" value="HELICASE_CTER"/>
    <property type="match status" value="1"/>
</dbReference>
<dbReference type="PANTHER" id="PTHR47964">
    <property type="entry name" value="ATP-DEPENDENT DNA HELICASE HOMOLOG RECG, CHLOROPLASTIC"/>
    <property type="match status" value="1"/>
</dbReference>
<dbReference type="InterPro" id="IPR012340">
    <property type="entry name" value="NA-bd_OB-fold"/>
</dbReference>
<dbReference type="SUPFAM" id="SSF52540">
    <property type="entry name" value="P-loop containing nucleoside triphosphate hydrolases"/>
    <property type="match status" value="2"/>
</dbReference>
<dbReference type="CDD" id="cd17992">
    <property type="entry name" value="DEXHc_RecG"/>
    <property type="match status" value="1"/>
</dbReference>
<dbReference type="NCBIfam" id="NF008164">
    <property type="entry name" value="PRK10917.1-2"/>
    <property type="match status" value="1"/>
</dbReference>
<dbReference type="NCBIfam" id="NF008165">
    <property type="entry name" value="PRK10917.1-3"/>
    <property type="match status" value="1"/>
</dbReference>
<evidence type="ECO:0000256" key="8">
    <source>
        <dbReference type="ARBA" id="ARBA00049819"/>
    </source>
</evidence>
<evidence type="ECO:0000256" key="2">
    <source>
        <dbReference type="ARBA" id="ARBA00022763"/>
    </source>
</evidence>
<dbReference type="InterPro" id="IPR047112">
    <property type="entry name" value="RecG/Mfd"/>
</dbReference>
<reference evidence="12" key="1">
    <citation type="journal article" date="2019" name="Int. J. Syst. Evol. Microbiol.">
        <title>The Global Catalogue of Microorganisms (GCM) 10K type strain sequencing project: providing services to taxonomists for standard genome sequencing and annotation.</title>
        <authorList>
            <consortium name="The Broad Institute Genomics Platform"/>
            <consortium name="The Broad Institute Genome Sequencing Center for Infectious Disease"/>
            <person name="Wu L."/>
            <person name="Ma J."/>
        </authorList>
    </citation>
    <scope>NUCLEOTIDE SEQUENCE [LARGE SCALE GENOMIC DNA]</scope>
    <source>
        <strain evidence="12">CGMCC 4.7242</strain>
    </source>
</reference>
<evidence type="ECO:0000256" key="3">
    <source>
        <dbReference type="ARBA" id="ARBA00022801"/>
    </source>
</evidence>
<dbReference type="InterPro" id="IPR027417">
    <property type="entry name" value="P-loop_NTPase"/>
</dbReference>
<dbReference type="CDD" id="cd04488">
    <property type="entry name" value="RecG_wedge_OBF"/>
    <property type="match status" value="1"/>
</dbReference>
<evidence type="ECO:0000256" key="4">
    <source>
        <dbReference type="ARBA" id="ARBA00022806"/>
    </source>
</evidence>
<dbReference type="Gene3D" id="2.40.50.140">
    <property type="entry name" value="Nucleic acid-binding proteins"/>
    <property type="match status" value="1"/>
</dbReference>
<dbReference type="Gene3D" id="3.40.50.300">
    <property type="entry name" value="P-loop containing nucleotide triphosphate hydrolases"/>
    <property type="match status" value="2"/>
</dbReference>
<comment type="caution">
    <text evidence="11">The sequence shown here is derived from an EMBL/GenBank/DDBJ whole genome shotgun (WGS) entry which is preliminary data.</text>
</comment>
<name>A0ABW4SAF1_9RHOB</name>
<dbReference type="InterPro" id="IPR045562">
    <property type="entry name" value="RecG_dom3_C"/>
</dbReference>
<dbReference type="GO" id="GO:0016787">
    <property type="term" value="F:hydrolase activity"/>
    <property type="evidence" value="ECO:0007669"/>
    <property type="project" value="UniProtKB-KW"/>
</dbReference>
<evidence type="ECO:0000256" key="7">
    <source>
        <dbReference type="ARBA" id="ARBA00023204"/>
    </source>
</evidence>
<dbReference type="SMART" id="SM00490">
    <property type="entry name" value="HELICc"/>
    <property type="match status" value="1"/>
</dbReference>
<dbReference type="SUPFAM" id="SSF50249">
    <property type="entry name" value="Nucleic acid-binding proteins"/>
    <property type="match status" value="1"/>
</dbReference>
<dbReference type="RefSeq" id="WP_390265828.1">
    <property type="nucleotide sequence ID" value="NZ_JBHUGH010000038.1"/>
</dbReference>
<keyword evidence="1" id="KW-0547">Nucleotide-binding</keyword>
<dbReference type="Pfam" id="PF19833">
    <property type="entry name" value="RecG_dom3_C"/>
    <property type="match status" value="1"/>
</dbReference>
<dbReference type="InterPro" id="IPR014001">
    <property type="entry name" value="Helicase_ATP-bd"/>
</dbReference>
<keyword evidence="12" id="KW-1185">Reference proteome</keyword>
<keyword evidence="7" id="KW-0234">DNA repair</keyword>
<dbReference type="NCBIfam" id="NF008168">
    <property type="entry name" value="PRK10917.2-2"/>
    <property type="match status" value="1"/>
</dbReference>
<keyword evidence="2" id="KW-0227">DNA damage</keyword>
<evidence type="ECO:0000256" key="6">
    <source>
        <dbReference type="ARBA" id="ARBA00023125"/>
    </source>
</evidence>
<feature type="domain" description="Helicase C-terminal" evidence="10">
    <location>
        <begin position="462"/>
        <end position="622"/>
    </location>
</feature>
<dbReference type="Proteomes" id="UP001597353">
    <property type="component" value="Unassembled WGS sequence"/>
</dbReference>
<dbReference type="Pfam" id="PF00271">
    <property type="entry name" value="Helicase_C"/>
    <property type="match status" value="1"/>
</dbReference>